<keyword evidence="5 7" id="KW-0472">Membrane</keyword>
<evidence type="ECO:0000256" key="2">
    <source>
        <dbReference type="ARBA" id="ARBA00005241"/>
    </source>
</evidence>
<organism evidence="9 10">
    <name type="scientific">Hypsibius exemplaris</name>
    <name type="common">Freshwater tardigrade</name>
    <dbReference type="NCBI Taxonomy" id="2072580"/>
    <lineage>
        <taxon>Eukaryota</taxon>
        <taxon>Metazoa</taxon>
        <taxon>Ecdysozoa</taxon>
        <taxon>Tardigrada</taxon>
        <taxon>Eutardigrada</taxon>
        <taxon>Parachela</taxon>
        <taxon>Hypsibioidea</taxon>
        <taxon>Hypsibiidae</taxon>
        <taxon>Hypsibius</taxon>
    </lineage>
</organism>
<feature type="transmembrane region" description="Helical" evidence="7">
    <location>
        <begin position="283"/>
        <end position="304"/>
    </location>
</feature>
<keyword evidence="10" id="KW-1185">Reference proteome</keyword>
<evidence type="ECO:0000313" key="10">
    <source>
        <dbReference type="Proteomes" id="UP000192578"/>
    </source>
</evidence>
<feature type="transmembrane region" description="Helical" evidence="7">
    <location>
        <begin position="431"/>
        <end position="457"/>
    </location>
</feature>
<evidence type="ECO:0000256" key="5">
    <source>
        <dbReference type="ARBA" id="ARBA00023136"/>
    </source>
</evidence>
<dbReference type="EMBL" id="MTYJ01000233">
    <property type="protein sequence ID" value="OWA51622.1"/>
    <property type="molecule type" value="Genomic_DNA"/>
</dbReference>
<sequence>MVRAVVDKPWTDMALPDKRRINWKLFPLKLLMLLVYGAMGALYPFLTLHMRTIGLSWTEIAVISAVVPFVSCIGPPLGGALADKIGNYRVTFIGFNVCSIAVHLLMLLTVPSLTIERRITHLDATLSCGHQSNGTFAVTATAFSGDNCSITDPSIQWTHNQAQELTFLHCHLKSDNEGEILEAPDDFHVCMSHHDSVATCYSLPNMKGRVFANTFIKPRNAVHGWTLVSYENGEKKVLVNSTVCSSSSLGNRLDGFSVECEIQTDFQSSCAKVEAADNRMKTVVIYSMFRFMAGIAVSTVVPILDAAAYRMSADYDGDLGIQRIFSLIGVSVFPPLSSFLVGLASKRHGFSDYSPAFYIFAVMNALAVFIAFFTQLSLQKAQEDIWRNVGRILRNPKVFTFVTMMFFAGIAWGFLENYLFLFMDGIGSPKWLLGMTNLVSSLAAIPVVALSTCIMRFFGHTKILMICLMIYGVRFFCYSLIYNPFMVLPVEALEAFTTSLLWVVASVYCGKIAPDYLATLQGVIGCVHHAMGRGVGSLLGGLMFDRLKPRLTYQIFAGVSAGVGILYMILHYAWLRGIPNPQKDDPGVLTGGSLKSKTSHQLSEEDANFLEKFAQMEAFSHQYSLSPQLSGEPDVDGGDDETESFHDTLRPRTRSRLAPSLSTVAIHAHFDGYIGWHKPVAALTYGSYAQSVTNSKVTVNAVNSRHGIQLVDRIANEERITTPKQVNSLVWFKLLVVAGSPMGFTSHTIATAAFTLQFIQMGITLTVLHFLVRSSDGASLASTLYAAIFTAADSTI</sequence>
<dbReference type="Proteomes" id="UP000192578">
    <property type="component" value="Unassembled WGS sequence"/>
</dbReference>
<dbReference type="OrthoDB" id="10056177at2759"/>
<proteinExistence type="inferred from homology"/>
<feature type="transmembrane region" description="Helical" evidence="7">
    <location>
        <begin position="356"/>
        <end position="378"/>
    </location>
</feature>
<feature type="transmembrane region" description="Helical" evidence="7">
    <location>
        <begin position="463"/>
        <end position="481"/>
    </location>
</feature>
<keyword evidence="3 7" id="KW-0812">Transmembrane</keyword>
<dbReference type="AlphaFoldDB" id="A0A9X6RL91"/>
<evidence type="ECO:0000256" key="7">
    <source>
        <dbReference type="SAM" id="Phobius"/>
    </source>
</evidence>
<name>A0A9X6RL91_HYPEX</name>
<comment type="caution">
    <text evidence="9">The sequence shown here is derived from an EMBL/GenBank/DDBJ whole genome shotgun (WGS) entry which is preliminary data.</text>
</comment>
<feature type="domain" description="Major facilitator superfamily associated" evidence="8">
    <location>
        <begin position="27"/>
        <end position="554"/>
    </location>
</feature>
<feature type="transmembrane region" description="Helical" evidence="7">
    <location>
        <begin position="88"/>
        <end position="108"/>
    </location>
</feature>
<evidence type="ECO:0000256" key="3">
    <source>
        <dbReference type="ARBA" id="ARBA00022692"/>
    </source>
</evidence>
<protein>
    <recommendedName>
        <fullName evidence="8">Major facilitator superfamily associated domain-containing protein</fullName>
    </recommendedName>
</protein>
<evidence type="ECO:0000256" key="4">
    <source>
        <dbReference type="ARBA" id="ARBA00022989"/>
    </source>
</evidence>
<feature type="compositionally biased region" description="Acidic residues" evidence="6">
    <location>
        <begin position="633"/>
        <end position="642"/>
    </location>
</feature>
<reference evidence="10" key="1">
    <citation type="submission" date="2017-01" db="EMBL/GenBank/DDBJ databases">
        <title>Comparative genomics of anhydrobiosis in the tardigrade Hypsibius dujardini.</title>
        <authorList>
            <person name="Yoshida Y."/>
            <person name="Koutsovoulos G."/>
            <person name="Laetsch D."/>
            <person name="Stevens L."/>
            <person name="Kumar S."/>
            <person name="Horikawa D."/>
            <person name="Ishino K."/>
            <person name="Komine S."/>
            <person name="Tomita M."/>
            <person name="Blaxter M."/>
            <person name="Arakawa K."/>
        </authorList>
    </citation>
    <scope>NUCLEOTIDE SEQUENCE [LARGE SCALE GENOMIC DNA]</scope>
    <source>
        <strain evidence="10">Z151</strain>
    </source>
</reference>
<dbReference type="PANTHER" id="PTHR16172:SF41">
    <property type="entry name" value="MAJOR FACILITATOR SUPERFAMILY DOMAIN-CONTAINING PROTEIN 6-LIKE"/>
    <property type="match status" value="1"/>
</dbReference>
<comment type="similarity">
    <text evidence="2">Belongs to the major facilitator superfamily. MFSD6 family.</text>
</comment>
<feature type="transmembrane region" description="Helical" evidence="7">
    <location>
        <begin position="551"/>
        <end position="574"/>
    </location>
</feature>
<accession>A0A9X6RL91</accession>
<evidence type="ECO:0000256" key="1">
    <source>
        <dbReference type="ARBA" id="ARBA00004141"/>
    </source>
</evidence>
<feature type="region of interest" description="Disordered" evidence="6">
    <location>
        <begin position="628"/>
        <end position="648"/>
    </location>
</feature>
<dbReference type="GO" id="GO:0016020">
    <property type="term" value="C:membrane"/>
    <property type="evidence" value="ECO:0007669"/>
    <property type="project" value="UniProtKB-SubCell"/>
</dbReference>
<evidence type="ECO:0000313" key="9">
    <source>
        <dbReference type="EMBL" id="OWA51622.1"/>
    </source>
</evidence>
<gene>
    <name evidence="9" type="ORF">BV898_16095</name>
</gene>
<dbReference type="InterPro" id="IPR024989">
    <property type="entry name" value="MFS_assoc_dom"/>
</dbReference>
<keyword evidence="4 7" id="KW-1133">Transmembrane helix</keyword>
<feature type="transmembrane region" description="Helical" evidence="7">
    <location>
        <begin position="398"/>
        <end position="419"/>
    </location>
</feature>
<dbReference type="Gene3D" id="1.20.1250.20">
    <property type="entry name" value="MFS general substrate transporter like domains"/>
    <property type="match status" value="3"/>
</dbReference>
<evidence type="ECO:0000256" key="6">
    <source>
        <dbReference type="SAM" id="MobiDB-lite"/>
    </source>
</evidence>
<feature type="transmembrane region" description="Helical" evidence="7">
    <location>
        <begin position="60"/>
        <end position="82"/>
    </location>
</feature>
<feature type="transmembrane region" description="Helical" evidence="7">
    <location>
        <begin position="324"/>
        <end position="344"/>
    </location>
</feature>
<dbReference type="InterPro" id="IPR051717">
    <property type="entry name" value="MFS_MFSD6"/>
</dbReference>
<dbReference type="PANTHER" id="PTHR16172">
    <property type="entry name" value="MAJOR FACILITATOR SUPERFAMILY DOMAIN-CONTAINING PROTEIN 6-LIKE"/>
    <property type="match status" value="1"/>
</dbReference>
<dbReference type="SUPFAM" id="SSF103473">
    <property type="entry name" value="MFS general substrate transporter"/>
    <property type="match status" value="1"/>
</dbReference>
<dbReference type="InterPro" id="IPR036259">
    <property type="entry name" value="MFS_trans_sf"/>
</dbReference>
<feature type="transmembrane region" description="Helical" evidence="7">
    <location>
        <begin position="30"/>
        <end position="48"/>
    </location>
</feature>
<evidence type="ECO:0000259" key="8">
    <source>
        <dbReference type="Pfam" id="PF12832"/>
    </source>
</evidence>
<comment type="subcellular location">
    <subcellularLocation>
        <location evidence="1">Membrane</location>
        <topology evidence="1">Multi-pass membrane protein</topology>
    </subcellularLocation>
</comment>
<dbReference type="Pfam" id="PF12832">
    <property type="entry name" value="MFS_1_like"/>
    <property type="match status" value="1"/>
</dbReference>